<dbReference type="AlphaFoldDB" id="A0A100YWW8"/>
<dbReference type="InterPro" id="IPR058240">
    <property type="entry name" value="rSAM_sf"/>
</dbReference>
<dbReference type="Gene3D" id="3.20.20.70">
    <property type="entry name" value="Aldolase class I"/>
    <property type="match status" value="1"/>
</dbReference>
<dbReference type="EMBL" id="LOJF01000001">
    <property type="protein sequence ID" value="KUH59183.1"/>
    <property type="molecule type" value="Genomic_DNA"/>
</dbReference>
<keyword evidence="14" id="KW-1185">Reference proteome</keyword>
<comment type="function">
    <text evidence="2 12">Activation of anaerobic ribonucleoside-triphosphate reductase under anaerobic conditions by generation of an organic free radical, using S-adenosylmethionine and reduced flavodoxin as cosubstrates to produce 5'-deoxy-adenosine.</text>
</comment>
<dbReference type="NCBIfam" id="TIGR02491">
    <property type="entry name" value="NrdG"/>
    <property type="match status" value="1"/>
</dbReference>
<dbReference type="RefSeq" id="WP_059053185.1">
    <property type="nucleotide sequence ID" value="NZ_LOJF01000001.1"/>
</dbReference>
<keyword evidence="6" id="KW-0949">S-adenosyl-L-methionine</keyword>
<dbReference type="OrthoDB" id="9782387at2"/>
<dbReference type="SFLD" id="SFLDG01066">
    <property type="entry name" value="organic_radical-activating_enz"/>
    <property type="match status" value="1"/>
</dbReference>
<keyword evidence="5" id="KW-0004">4Fe-4S</keyword>
<dbReference type="PROSITE" id="PS01087">
    <property type="entry name" value="RADICAL_ACTIVATING"/>
    <property type="match status" value="1"/>
</dbReference>
<dbReference type="SFLD" id="SFLDF00299">
    <property type="entry name" value="anaerobic_ribonucleoside-triph"/>
    <property type="match status" value="1"/>
</dbReference>
<evidence type="ECO:0000256" key="8">
    <source>
        <dbReference type="ARBA" id="ARBA00023002"/>
    </source>
</evidence>
<evidence type="ECO:0000256" key="3">
    <source>
        <dbReference type="ARBA" id="ARBA00009777"/>
    </source>
</evidence>
<name>A0A100YWW8_TRASO</name>
<dbReference type="InterPro" id="IPR007197">
    <property type="entry name" value="rSAM"/>
</dbReference>
<protein>
    <recommendedName>
        <fullName evidence="4 12">Anaerobic ribonucleoside-triphosphate reductase-activating protein</fullName>
        <ecNumber evidence="12">1.97.1.-</ecNumber>
    </recommendedName>
</protein>
<dbReference type="GO" id="GO:0004748">
    <property type="term" value="F:ribonucleoside-diphosphate reductase activity, thioredoxin disulfide as acceptor"/>
    <property type="evidence" value="ECO:0007669"/>
    <property type="project" value="TreeGrafter"/>
</dbReference>
<comment type="catalytic activity">
    <reaction evidence="11">
        <text>glycyl-[protein] + reduced [flavodoxin] + S-adenosyl-L-methionine = glycin-2-yl radical-[protein] + semiquinone [flavodoxin] + 5'-deoxyadenosine + L-methionine + H(+)</text>
        <dbReference type="Rhea" id="RHEA:61976"/>
        <dbReference type="Rhea" id="RHEA-COMP:10622"/>
        <dbReference type="Rhea" id="RHEA-COMP:14480"/>
        <dbReference type="Rhea" id="RHEA-COMP:15993"/>
        <dbReference type="Rhea" id="RHEA-COMP:15994"/>
        <dbReference type="ChEBI" id="CHEBI:15378"/>
        <dbReference type="ChEBI" id="CHEBI:17319"/>
        <dbReference type="ChEBI" id="CHEBI:29947"/>
        <dbReference type="ChEBI" id="CHEBI:32722"/>
        <dbReference type="ChEBI" id="CHEBI:57618"/>
        <dbReference type="ChEBI" id="CHEBI:57844"/>
        <dbReference type="ChEBI" id="CHEBI:59789"/>
        <dbReference type="ChEBI" id="CHEBI:140311"/>
    </reaction>
</comment>
<dbReference type="STRING" id="1299998.AUL39_02295"/>
<reference evidence="13 14" key="1">
    <citation type="submission" date="2015-12" db="EMBL/GenBank/DDBJ databases">
        <title>Draft Genome Sequence of Olsenella scatoligenes SK9K4T; a Producer of 3-Methylindole- (skatole) and 4-Methylphenol- (p-cresol) Isolated from Pig Feces.</title>
        <authorList>
            <person name="Li X."/>
            <person name="Borg B."/>
            <person name="Canibe N."/>
        </authorList>
    </citation>
    <scope>NUCLEOTIDE SEQUENCE [LARGE SCALE GENOMIC DNA]</scope>
    <source>
        <strain evidence="13 14">SK9K4</strain>
    </source>
</reference>
<dbReference type="EC" id="1.97.1.-" evidence="12"/>
<comment type="similarity">
    <text evidence="3 12">Belongs to the organic radical-activating enzymes family.</text>
</comment>
<dbReference type="InterPro" id="IPR001989">
    <property type="entry name" value="Radical_activat_CS"/>
</dbReference>
<dbReference type="SFLD" id="SFLDG01063">
    <property type="entry name" value="activating_enzymes__group_1"/>
    <property type="match status" value="1"/>
</dbReference>
<comment type="caution">
    <text evidence="13">The sequence shown here is derived from an EMBL/GenBank/DDBJ whole genome shotgun (WGS) entry which is preliminary data.</text>
</comment>
<dbReference type="SFLD" id="SFLDS00029">
    <property type="entry name" value="Radical_SAM"/>
    <property type="match status" value="1"/>
</dbReference>
<keyword evidence="7" id="KW-0479">Metal-binding</keyword>
<dbReference type="PANTHER" id="PTHR30352:SF2">
    <property type="entry name" value="ANAEROBIC RIBONUCLEOSIDE-TRIPHOSPHATE REDUCTASE-ACTIVATING PROTEIN"/>
    <property type="match status" value="1"/>
</dbReference>
<dbReference type="InterPro" id="IPR034457">
    <property type="entry name" value="Organic_radical-activating"/>
</dbReference>
<comment type="cofactor">
    <cofactor evidence="1">
        <name>[4Fe-4S] cluster</name>
        <dbReference type="ChEBI" id="CHEBI:49883"/>
    </cofactor>
</comment>
<gene>
    <name evidence="13" type="ORF">AUL39_02295</name>
</gene>
<dbReference type="GO" id="GO:0046872">
    <property type="term" value="F:metal ion binding"/>
    <property type="evidence" value="ECO:0007669"/>
    <property type="project" value="UniProtKB-KW"/>
</dbReference>
<keyword evidence="8 12" id="KW-0560">Oxidoreductase</keyword>
<proteinExistence type="inferred from homology"/>
<dbReference type="GO" id="GO:0051539">
    <property type="term" value="F:4 iron, 4 sulfur cluster binding"/>
    <property type="evidence" value="ECO:0007669"/>
    <property type="project" value="UniProtKB-KW"/>
</dbReference>
<evidence type="ECO:0000256" key="7">
    <source>
        <dbReference type="ARBA" id="ARBA00022723"/>
    </source>
</evidence>
<accession>A0A100YWW8</accession>
<dbReference type="Pfam" id="PF13353">
    <property type="entry name" value="Fer4_12"/>
    <property type="match status" value="1"/>
</dbReference>
<evidence type="ECO:0000256" key="1">
    <source>
        <dbReference type="ARBA" id="ARBA00001966"/>
    </source>
</evidence>
<organism evidence="13 14">
    <name type="scientific">Tractidigestivibacter scatoligenes</name>
    <name type="common">Olsenella scatoligenes</name>
    <dbReference type="NCBI Taxonomy" id="1299998"/>
    <lineage>
        <taxon>Bacteria</taxon>
        <taxon>Bacillati</taxon>
        <taxon>Actinomycetota</taxon>
        <taxon>Coriobacteriia</taxon>
        <taxon>Coriobacteriales</taxon>
        <taxon>Atopobiaceae</taxon>
        <taxon>Tractidigestivibacter</taxon>
    </lineage>
</organism>
<evidence type="ECO:0000256" key="12">
    <source>
        <dbReference type="PIRNR" id="PIRNR000368"/>
    </source>
</evidence>
<dbReference type="GO" id="GO:0043365">
    <property type="term" value="F:[formate-C-acetyltransferase]-activating enzyme activity"/>
    <property type="evidence" value="ECO:0007669"/>
    <property type="project" value="InterPro"/>
</dbReference>
<evidence type="ECO:0000313" key="13">
    <source>
        <dbReference type="EMBL" id="KUH59183.1"/>
    </source>
</evidence>
<evidence type="ECO:0000256" key="11">
    <source>
        <dbReference type="ARBA" id="ARBA00047365"/>
    </source>
</evidence>
<keyword evidence="10" id="KW-0411">Iron-sulfur</keyword>
<evidence type="ECO:0000256" key="10">
    <source>
        <dbReference type="ARBA" id="ARBA00023014"/>
    </source>
</evidence>
<evidence type="ECO:0000256" key="2">
    <source>
        <dbReference type="ARBA" id="ARBA00003852"/>
    </source>
</evidence>
<dbReference type="PIRSF" id="PIRSF000368">
    <property type="entry name" value="NrdG"/>
    <property type="match status" value="1"/>
</dbReference>
<dbReference type="Proteomes" id="UP000054078">
    <property type="component" value="Unassembled WGS sequence"/>
</dbReference>
<evidence type="ECO:0000256" key="5">
    <source>
        <dbReference type="ARBA" id="ARBA00022485"/>
    </source>
</evidence>
<dbReference type="SUPFAM" id="SSF102114">
    <property type="entry name" value="Radical SAM enzymes"/>
    <property type="match status" value="1"/>
</dbReference>
<evidence type="ECO:0000256" key="4">
    <source>
        <dbReference type="ARBA" id="ARBA00014281"/>
    </source>
</evidence>
<dbReference type="InterPro" id="IPR013785">
    <property type="entry name" value="Aldolase_TIM"/>
</dbReference>
<evidence type="ECO:0000313" key="14">
    <source>
        <dbReference type="Proteomes" id="UP000054078"/>
    </source>
</evidence>
<keyword evidence="9" id="KW-0408">Iron</keyword>
<evidence type="ECO:0000256" key="9">
    <source>
        <dbReference type="ARBA" id="ARBA00023004"/>
    </source>
</evidence>
<sequence>MNYATIKYCDIANGTGVRTSLFVSGCRLHCKNCFNEEAWSFSAGKPFTQDTEEEILSSLSAPYIDGLSVLGGEPTEPENAAALAPFLERVRAAYPEKNIWMYSGRTWEQLTGNGDHASPDMNRILDCLNVLVDGPFVQELHDITLRFRGSSNQRLIDVPTTLATGAITIWEDDPQFAQHAWA</sequence>
<dbReference type="PANTHER" id="PTHR30352">
    <property type="entry name" value="PYRUVATE FORMATE-LYASE-ACTIVATING ENZYME"/>
    <property type="match status" value="1"/>
</dbReference>
<evidence type="ECO:0000256" key="6">
    <source>
        <dbReference type="ARBA" id="ARBA00022691"/>
    </source>
</evidence>
<dbReference type="InterPro" id="IPR012837">
    <property type="entry name" value="NrdG"/>
</dbReference>